<keyword evidence="6" id="KW-0663">Pyridoxal phosphate</keyword>
<dbReference type="PANTHER" id="PTHR11879:SF55">
    <property type="entry name" value="GLUTAMATE OXALOACETATE TRANSAMINASE 1, ISOFORM B"/>
    <property type="match status" value="1"/>
</dbReference>
<dbReference type="Proteomes" id="UP000754883">
    <property type="component" value="Unassembled WGS sequence"/>
</dbReference>
<reference evidence="8 9" key="2">
    <citation type="submission" date="2021-10" db="EMBL/GenBank/DDBJ databases">
        <authorList>
            <person name="Piombo E."/>
        </authorList>
    </citation>
    <scope>NUCLEOTIDE SEQUENCE [LARGE SCALE GENOMIC DNA]</scope>
</reference>
<dbReference type="NCBIfam" id="NF006719">
    <property type="entry name" value="PRK09257.1"/>
    <property type="match status" value="1"/>
</dbReference>
<dbReference type="GO" id="GO:0004069">
    <property type="term" value="F:L-aspartate:2-oxoglutarate aminotransferase activity"/>
    <property type="evidence" value="ECO:0007669"/>
    <property type="project" value="TreeGrafter"/>
</dbReference>
<keyword evidence="4" id="KW-0032">Aminotransferase</keyword>
<sequence length="419" mass="46761">MAQTRFTSQLVPLAAEDPLYEVLAACQSDTSKVKIDLGIGAYKDDNGKPWVLPAVSKAEAILRQRLDYNHEYLPISGLKSFTEAASELLLGKDHPSIQQKRLLSIQSVSGTGALYLGALFLATLTPLAKRVANISFPSWSNHSAIFRTAGWSISEYPYLRPCSQEFDLQGTLAAIEASPPDAVFVLHACAHNPTGVDPTPDQWKEIAQALKRKNQLPFFDCAYQGFATGDFDRDAFAIRHFAEQGLEFFVAQSSAKNFGLYGQRVGCLHYIPSSLLSKKESWVTLARVKSQLSSLQRSIISNPPRYGSHIVSLVLNDPELMKEWKNNVLTMSERIGKVRKTLQSEFENRGTPGTWSYITKQVGMFIMLDVRADQVLKLREEYHIYISPNGRVSLGGLNTHNIDHFVRAADRVLKEQVEL</sequence>
<dbReference type="PANTHER" id="PTHR11879">
    <property type="entry name" value="ASPARTATE AMINOTRANSFERASE"/>
    <property type="match status" value="1"/>
</dbReference>
<feature type="domain" description="Aminotransferase class I/classII large" evidence="7">
    <location>
        <begin position="33"/>
        <end position="408"/>
    </location>
</feature>
<evidence type="ECO:0000256" key="5">
    <source>
        <dbReference type="ARBA" id="ARBA00022679"/>
    </source>
</evidence>
<name>A0A9N9Y0L7_9HYPO</name>
<dbReference type="Gene3D" id="3.90.1150.10">
    <property type="entry name" value="Aspartate Aminotransferase, domain 1"/>
    <property type="match status" value="1"/>
</dbReference>
<dbReference type="InterPro" id="IPR015422">
    <property type="entry name" value="PyrdxlP-dep_Trfase_small"/>
</dbReference>
<dbReference type="OrthoDB" id="6752799at2759"/>
<comment type="cofactor">
    <cofactor evidence="1">
        <name>pyridoxal 5'-phosphate</name>
        <dbReference type="ChEBI" id="CHEBI:597326"/>
    </cofactor>
</comment>
<dbReference type="Pfam" id="PF00155">
    <property type="entry name" value="Aminotran_1_2"/>
    <property type="match status" value="1"/>
</dbReference>
<evidence type="ECO:0000256" key="2">
    <source>
        <dbReference type="ARBA" id="ARBA00007441"/>
    </source>
</evidence>
<dbReference type="FunFam" id="3.40.640.10:FF:000066">
    <property type="entry name" value="Aspartate aminotransferase"/>
    <property type="match status" value="1"/>
</dbReference>
<protein>
    <recommendedName>
        <fullName evidence="7">Aminotransferase class I/classII large domain-containing protein</fullName>
    </recommendedName>
</protein>
<keyword evidence="5" id="KW-0808">Transferase</keyword>
<organism evidence="8 9">
    <name type="scientific">Clonostachys byssicola</name>
    <dbReference type="NCBI Taxonomy" id="160290"/>
    <lineage>
        <taxon>Eukaryota</taxon>
        <taxon>Fungi</taxon>
        <taxon>Dikarya</taxon>
        <taxon>Ascomycota</taxon>
        <taxon>Pezizomycotina</taxon>
        <taxon>Sordariomycetes</taxon>
        <taxon>Hypocreomycetidae</taxon>
        <taxon>Hypocreales</taxon>
        <taxon>Bionectriaceae</taxon>
        <taxon>Clonostachys</taxon>
    </lineage>
</organism>
<comment type="similarity">
    <text evidence="2">Belongs to the class-I pyridoxal-phosphate-dependent aminotransferase family.</text>
</comment>
<dbReference type="SUPFAM" id="SSF53383">
    <property type="entry name" value="PLP-dependent transferases"/>
    <property type="match status" value="1"/>
</dbReference>
<dbReference type="InterPro" id="IPR004839">
    <property type="entry name" value="Aminotransferase_I/II_large"/>
</dbReference>
<accession>A0A9N9Y0L7</accession>
<proteinExistence type="inferred from homology"/>
<dbReference type="CDD" id="cd00609">
    <property type="entry name" value="AAT_like"/>
    <property type="match status" value="1"/>
</dbReference>
<evidence type="ECO:0000256" key="4">
    <source>
        <dbReference type="ARBA" id="ARBA00022576"/>
    </source>
</evidence>
<dbReference type="PRINTS" id="PR00799">
    <property type="entry name" value="TRANSAMINASE"/>
</dbReference>
<dbReference type="GO" id="GO:0006532">
    <property type="term" value="P:aspartate biosynthetic process"/>
    <property type="evidence" value="ECO:0007669"/>
    <property type="project" value="TreeGrafter"/>
</dbReference>
<dbReference type="GO" id="GO:0005829">
    <property type="term" value="C:cytosol"/>
    <property type="evidence" value="ECO:0007669"/>
    <property type="project" value="TreeGrafter"/>
</dbReference>
<evidence type="ECO:0000313" key="9">
    <source>
        <dbReference type="Proteomes" id="UP000754883"/>
    </source>
</evidence>
<dbReference type="EMBL" id="CABFNO020001454">
    <property type="protein sequence ID" value="CAG9988712.1"/>
    <property type="molecule type" value="Genomic_DNA"/>
</dbReference>
<evidence type="ECO:0000259" key="7">
    <source>
        <dbReference type="Pfam" id="PF00155"/>
    </source>
</evidence>
<dbReference type="GO" id="GO:0030170">
    <property type="term" value="F:pyridoxal phosphate binding"/>
    <property type="evidence" value="ECO:0007669"/>
    <property type="project" value="InterPro"/>
</dbReference>
<dbReference type="Gene3D" id="3.40.640.10">
    <property type="entry name" value="Type I PLP-dependent aspartate aminotransferase-like (Major domain)"/>
    <property type="match status" value="1"/>
</dbReference>
<evidence type="ECO:0000256" key="1">
    <source>
        <dbReference type="ARBA" id="ARBA00001933"/>
    </source>
</evidence>
<comment type="caution">
    <text evidence="8">The sequence shown here is derived from an EMBL/GenBank/DDBJ whole genome shotgun (WGS) entry which is preliminary data.</text>
</comment>
<evidence type="ECO:0000313" key="8">
    <source>
        <dbReference type="EMBL" id="CAG9988712.1"/>
    </source>
</evidence>
<dbReference type="InterPro" id="IPR015424">
    <property type="entry name" value="PyrdxlP-dep_Trfase"/>
</dbReference>
<dbReference type="InterPro" id="IPR015421">
    <property type="entry name" value="PyrdxlP-dep_Trfase_major"/>
</dbReference>
<gene>
    <name evidence="8" type="ORF">CBYS24578_00014127</name>
</gene>
<dbReference type="InterPro" id="IPR000796">
    <property type="entry name" value="Asp_trans"/>
</dbReference>
<keyword evidence="9" id="KW-1185">Reference proteome</keyword>
<comment type="subunit">
    <text evidence="3">Homodimer.</text>
</comment>
<evidence type="ECO:0000256" key="3">
    <source>
        <dbReference type="ARBA" id="ARBA00011738"/>
    </source>
</evidence>
<dbReference type="AlphaFoldDB" id="A0A9N9Y0L7"/>
<reference evidence="9" key="1">
    <citation type="submission" date="2019-06" db="EMBL/GenBank/DDBJ databases">
        <authorList>
            <person name="Broberg M."/>
        </authorList>
    </citation>
    <scope>NUCLEOTIDE SEQUENCE [LARGE SCALE GENOMIC DNA]</scope>
</reference>
<evidence type="ECO:0000256" key="6">
    <source>
        <dbReference type="ARBA" id="ARBA00022898"/>
    </source>
</evidence>